<sequence length="130" mass="14382">MTSAVNWLATFLCLFVFILIRGHFSIFCSDRAGGRERKKEREKHRCEGTHRVVATLMTNQGQGQTATKVRALSGNQTRVCLYRRPTLQPLSQTGQGHSSDLGVAAQLGEPSPGSGDQVYVCSRNRDEKES</sequence>
<feature type="transmembrane region" description="Helical" evidence="2">
    <location>
        <begin position="6"/>
        <end position="29"/>
    </location>
</feature>
<feature type="region of interest" description="Disordered" evidence="1">
    <location>
        <begin position="89"/>
        <end position="130"/>
    </location>
</feature>
<evidence type="ECO:0000313" key="3">
    <source>
        <dbReference type="EMBL" id="KAF6444277.1"/>
    </source>
</evidence>
<proteinExistence type="predicted"/>
<keyword evidence="2" id="KW-0472">Membrane</keyword>
<protein>
    <submittedName>
        <fullName evidence="3">Uncharacterized protein</fullName>
    </submittedName>
</protein>
<keyword evidence="2" id="KW-1133">Transmembrane helix</keyword>
<dbReference type="Proteomes" id="UP000550707">
    <property type="component" value="Unassembled WGS sequence"/>
</dbReference>
<feature type="compositionally biased region" description="Polar residues" evidence="1">
    <location>
        <begin position="89"/>
        <end position="98"/>
    </location>
</feature>
<reference evidence="3 4" key="1">
    <citation type="journal article" date="2020" name="Nature">
        <title>Six reference-quality genomes reveal evolution of bat adaptations.</title>
        <authorList>
            <person name="Jebb D."/>
            <person name="Huang Z."/>
            <person name="Pippel M."/>
            <person name="Hughes G.M."/>
            <person name="Lavrichenko K."/>
            <person name="Devanna P."/>
            <person name="Winkler S."/>
            <person name="Jermiin L.S."/>
            <person name="Skirmuntt E.C."/>
            <person name="Katzourakis A."/>
            <person name="Burkitt-Gray L."/>
            <person name="Ray D.A."/>
            <person name="Sullivan K.A.M."/>
            <person name="Roscito J.G."/>
            <person name="Kirilenko B.M."/>
            <person name="Davalos L.M."/>
            <person name="Corthals A.P."/>
            <person name="Power M.L."/>
            <person name="Jones G."/>
            <person name="Ransome R.D."/>
            <person name="Dechmann D.K.N."/>
            <person name="Locatelli A.G."/>
            <person name="Puechmaille S.J."/>
            <person name="Fedrigo O."/>
            <person name="Jarvis E.D."/>
            <person name="Hiller M."/>
            <person name="Vernes S.C."/>
            <person name="Myers E.W."/>
            <person name="Teeling E.C."/>
        </authorList>
    </citation>
    <scope>NUCLEOTIDE SEQUENCE [LARGE SCALE GENOMIC DNA]</scope>
    <source>
        <strain evidence="3">MMolMol1</strain>
        <tissue evidence="3">Muscle</tissue>
    </source>
</reference>
<evidence type="ECO:0000256" key="2">
    <source>
        <dbReference type="SAM" id="Phobius"/>
    </source>
</evidence>
<dbReference type="AlphaFoldDB" id="A0A7J8F962"/>
<organism evidence="3 4">
    <name type="scientific">Molossus molossus</name>
    <name type="common">Pallas' mastiff bat</name>
    <name type="synonym">Vespertilio molossus</name>
    <dbReference type="NCBI Taxonomy" id="27622"/>
    <lineage>
        <taxon>Eukaryota</taxon>
        <taxon>Metazoa</taxon>
        <taxon>Chordata</taxon>
        <taxon>Craniata</taxon>
        <taxon>Vertebrata</taxon>
        <taxon>Euteleostomi</taxon>
        <taxon>Mammalia</taxon>
        <taxon>Eutheria</taxon>
        <taxon>Laurasiatheria</taxon>
        <taxon>Chiroptera</taxon>
        <taxon>Yangochiroptera</taxon>
        <taxon>Molossidae</taxon>
        <taxon>Molossus</taxon>
    </lineage>
</organism>
<name>A0A7J8F962_MOLMO</name>
<accession>A0A7J8F962</accession>
<evidence type="ECO:0000313" key="4">
    <source>
        <dbReference type="Proteomes" id="UP000550707"/>
    </source>
</evidence>
<gene>
    <name evidence="3" type="ORF">HJG59_008577</name>
</gene>
<dbReference type="InParanoid" id="A0A7J8F962"/>
<comment type="caution">
    <text evidence="3">The sequence shown here is derived from an EMBL/GenBank/DDBJ whole genome shotgun (WGS) entry which is preliminary data.</text>
</comment>
<dbReference type="EMBL" id="JACASF010000012">
    <property type="protein sequence ID" value="KAF6444277.1"/>
    <property type="molecule type" value="Genomic_DNA"/>
</dbReference>
<keyword evidence="2" id="KW-0812">Transmembrane</keyword>
<evidence type="ECO:0000256" key="1">
    <source>
        <dbReference type="SAM" id="MobiDB-lite"/>
    </source>
</evidence>
<keyword evidence="4" id="KW-1185">Reference proteome</keyword>